<proteinExistence type="predicted"/>
<accession>A0A8S3YW27</accession>
<gene>
    <name evidence="2" type="ORF">CUNI_LOCUS6945</name>
</gene>
<dbReference type="Proteomes" id="UP000678393">
    <property type="component" value="Unassembled WGS sequence"/>
</dbReference>
<sequence>MAVGYLIEAVGFFIPVVIFNCLLLIPLLVTIFLLPETLPRKQKISWDVRMHLKK</sequence>
<feature type="non-terminal residue" evidence="2">
    <location>
        <position position="54"/>
    </location>
</feature>
<name>A0A8S3YW27_9EUPU</name>
<evidence type="ECO:0000313" key="3">
    <source>
        <dbReference type="Proteomes" id="UP000678393"/>
    </source>
</evidence>
<keyword evidence="1" id="KW-1133">Transmembrane helix</keyword>
<dbReference type="EMBL" id="CAJHNH020001077">
    <property type="protein sequence ID" value="CAG5121387.1"/>
    <property type="molecule type" value="Genomic_DNA"/>
</dbReference>
<keyword evidence="3" id="KW-1185">Reference proteome</keyword>
<keyword evidence="1" id="KW-0472">Membrane</keyword>
<comment type="caution">
    <text evidence="2">The sequence shown here is derived from an EMBL/GenBank/DDBJ whole genome shotgun (WGS) entry which is preliminary data.</text>
</comment>
<evidence type="ECO:0000313" key="2">
    <source>
        <dbReference type="EMBL" id="CAG5121387.1"/>
    </source>
</evidence>
<organism evidence="2 3">
    <name type="scientific">Candidula unifasciata</name>
    <dbReference type="NCBI Taxonomy" id="100452"/>
    <lineage>
        <taxon>Eukaryota</taxon>
        <taxon>Metazoa</taxon>
        <taxon>Spiralia</taxon>
        <taxon>Lophotrochozoa</taxon>
        <taxon>Mollusca</taxon>
        <taxon>Gastropoda</taxon>
        <taxon>Heterobranchia</taxon>
        <taxon>Euthyneura</taxon>
        <taxon>Panpulmonata</taxon>
        <taxon>Eupulmonata</taxon>
        <taxon>Stylommatophora</taxon>
        <taxon>Helicina</taxon>
        <taxon>Helicoidea</taxon>
        <taxon>Geomitridae</taxon>
        <taxon>Candidula</taxon>
    </lineage>
</organism>
<reference evidence="2" key="1">
    <citation type="submission" date="2021-04" db="EMBL/GenBank/DDBJ databases">
        <authorList>
            <consortium name="Molecular Ecology Group"/>
        </authorList>
    </citation>
    <scope>NUCLEOTIDE SEQUENCE</scope>
</reference>
<evidence type="ECO:0000256" key="1">
    <source>
        <dbReference type="SAM" id="Phobius"/>
    </source>
</evidence>
<protein>
    <submittedName>
        <fullName evidence="2">Uncharacterized protein</fullName>
    </submittedName>
</protein>
<feature type="transmembrane region" description="Helical" evidence="1">
    <location>
        <begin position="12"/>
        <end position="34"/>
    </location>
</feature>
<keyword evidence="1" id="KW-0812">Transmembrane</keyword>
<dbReference type="AlphaFoldDB" id="A0A8S3YW27"/>